<dbReference type="EC" id="2.4.1.-" evidence="12"/>
<evidence type="ECO:0000256" key="5">
    <source>
        <dbReference type="ARBA" id="ARBA00022679"/>
    </source>
</evidence>
<name>A0A8S4P6N1_OWEFU</name>
<gene>
    <name evidence="15" type="ORF">OFUS_LOCUS14471</name>
</gene>
<dbReference type="OrthoDB" id="427096at2759"/>
<dbReference type="InterPro" id="IPR055270">
    <property type="entry name" value="Glyco_tran_10_C"/>
</dbReference>
<evidence type="ECO:0000256" key="9">
    <source>
        <dbReference type="ARBA" id="ARBA00023034"/>
    </source>
</evidence>
<dbReference type="EMBL" id="CAIIXF020000007">
    <property type="protein sequence ID" value="CAH1789040.1"/>
    <property type="molecule type" value="Genomic_DNA"/>
</dbReference>
<keyword evidence="4 12" id="KW-0328">Glycosyltransferase</keyword>
<keyword evidence="16" id="KW-1185">Reference proteome</keyword>
<comment type="similarity">
    <text evidence="3 12">Belongs to the glycosyltransferase 10 family.</text>
</comment>
<evidence type="ECO:0000256" key="7">
    <source>
        <dbReference type="ARBA" id="ARBA00022968"/>
    </source>
</evidence>
<sequence length="325" mass="38020">SMQNKLWVYICWLVVNLTLGLLWQILIQYEHKPIMKHAFLQSDTYRKFIGDKMLLQKHTNKHSKISILFWNGNFIGGPMKQSQIIRNLAFERCSVSNCVLLDDRSPVGVNNAHVIIFNIWDGLFNIQNLPKFRSPKQKWMFLTVEAPGRNYWQSKLNLTELDDMFNLTATYRHDSDWPVPYGSYTKLEKIDVTNTYSAHNKSKLIAWLASHCETESERESIVGMIQNHTTVDVYGQCGEHCPYNCLEYIGRTYFFYLALENNECIEYTTEKVWHNAFANNIVPVVKGKVTGYKNILPPDSYILIDDFKNYEKLHEFACMDLINPY</sequence>
<evidence type="ECO:0000259" key="13">
    <source>
        <dbReference type="Pfam" id="PF00852"/>
    </source>
</evidence>
<dbReference type="Gene3D" id="3.40.50.11660">
    <property type="entry name" value="Glycosyl transferase family 10, C-terminal domain"/>
    <property type="match status" value="1"/>
</dbReference>
<dbReference type="FunFam" id="3.40.50.11660:FF:000002">
    <property type="entry name" value="Alpha-(1,3)-fucosyltransferase"/>
    <property type="match status" value="1"/>
</dbReference>
<dbReference type="Proteomes" id="UP000749559">
    <property type="component" value="Unassembled WGS sequence"/>
</dbReference>
<dbReference type="SUPFAM" id="SSF53756">
    <property type="entry name" value="UDP-Glycosyltransferase/glycogen phosphorylase"/>
    <property type="match status" value="1"/>
</dbReference>
<feature type="domain" description="Fucosyltransferase C-terminal" evidence="13">
    <location>
        <begin position="199"/>
        <end position="316"/>
    </location>
</feature>
<dbReference type="GO" id="GO:0000139">
    <property type="term" value="C:Golgi membrane"/>
    <property type="evidence" value="ECO:0007669"/>
    <property type="project" value="UniProtKB-SubCell"/>
</dbReference>
<organism evidence="15 16">
    <name type="scientific">Owenia fusiformis</name>
    <name type="common">Polychaete worm</name>
    <dbReference type="NCBI Taxonomy" id="6347"/>
    <lineage>
        <taxon>Eukaryota</taxon>
        <taxon>Metazoa</taxon>
        <taxon>Spiralia</taxon>
        <taxon>Lophotrochozoa</taxon>
        <taxon>Annelida</taxon>
        <taxon>Polychaeta</taxon>
        <taxon>Sedentaria</taxon>
        <taxon>Canalipalpata</taxon>
        <taxon>Sabellida</taxon>
        <taxon>Oweniida</taxon>
        <taxon>Oweniidae</taxon>
        <taxon>Owenia</taxon>
    </lineage>
</organism>
<keyword evidence="6 12" id="KW-0812">Transmembrane</keyword>
<feature type="non-terminal residue" evidence="15">
    <location>
        <position position="325"/>
    </location>
</feature>
<comment type="subcellular location">
    <subcellularLocation>
        <location evidence="1">Golgi apparatus membrane</location>
        <topology evidence="1">Single-pass type II membrane protein</topology>
    </subcellularLocation>
    <subcellularLocation>
        <location evidence="12">Golgi apparatus</location>
        <location evidence="12">Golgi stack membrane</location>
        <topology evidence="12">Single-pass type II membrane protein</topology>
    </subcellularLocation>
</comment>
<keyword evidence="9 12" id="KW-0333">Golgi apparatus</keyword>
<dbReference type="GO" id="GO:0008417">
    <property type="term" value="F:fucosyltransferase activity"/>
    <property type="evidence" value="ECO:0007669"/>
    <property type="project" value="InterPro"/>
</dbReference>
<dbReference type="Pfam" id="PF00852">
    <property type="entry name" value="Glyco_transf_10"/>
    <property type="match status" value="1"/>
</dbReference>
<reference evidence="15" key="1">
    <citation type="submission" date="2022-03" db="EMBL/GenBank/DDBJ databases">
        <authorList>
            <person name="Martin C."/>
        </authorList>
    </citation>
    <scope>NUCLEOTIDE SEQUENCE</scope>
</reference>
<keyword evidence="7" id="KW-0735">Signal-anchor</keyword>
<keyword evidence="11" id="KW-0325">Glycoprotein</keyword>
<dbReference type="Pfam" id="PF17039">
    <property type="entry name" value="Glyco_tran_10_N"/>
    <property type="match status" value="1"/>
</dbReference>
<evidence type="ECO:0000313" key="15">
    <source>
        <dbReference type="EMBL" id="CAH1789040.1"/>
    </source>
</evidence>
<evidence type="ECO:0000256" key="11">
    <source>
        <dbReference type="ARBA" id="ARBA00023180"/>
    </source>
</evidence>
<evidence type="ECO:0000256" key="10">
    <source>
        <dbReference type="ARBA" id="ARBA00023136"/>
    </source>
</evidence>
<evidence type="ECO:0000259" key="14">
    <source>
        <dbReference type="Pfam" id="PF17039"/>
    </source>
</evidence>
<evidence type="ECO:0000256" key="2">
    <source>
        <dbReference type="ARBA" id="ARBA00004922"/>
    </source>
</evidence>
<evidence type="ECO:0000256" key="12">
    <source>
        <dbReference type="RuleBase" id="RU003832"/>
    </source>
</evidence>
<evidence type="ECO:0000256" key="8">
    <source>
        <dbReference type="ARBA" id="ARBA00022989"/>
    </source>
</evidence>
<evidence type="ECO:0000256" key="6">
    <source>
        <dbReference type="ARBA" id="ARBA00022692"/>
    </source>
</evidence>
<evidence type="ECO:0000256" key="1">
    <source>
        <dbReference type="ARBA" id="ARBA00004323"/>
    </source>
</evidence>
<comment type="caution">
    <text evidence="15">The sequence shown here is derived from an EMBL/GenBank/DDBJ whole genome shotgun (WGS) entry which is preliminary data.</text>
</comment>
<dbReference type="InterPro" id="IPR031481">
    <property type="entry name" value="Glyco_tran_10_N"/>
</dbReference>
<dbReference type="PANTHER" id="PTHR48438:SF1">
    <property type="entry name" value="ALPHA-(1,3)-FUCOSYLTRANSFERASE C-RELATED"/>
    <property type="match status" value="1"/>
</dbReference>
<feature type="domain" description="Fucosyltransferase N-terminal" evidence="14">
    <location>
        <begin position="64"/>
        <end position="182"/>
    </location>
</feature>
<keyword evidence="10 12" id="KW-0472">Membrane</keyword>
<proteinExistence type="inferred from homology"/>
<evidence type="ECO:0000313" key="16">
    <source>
        <dbReference type="Proteomes" id="UP000749559"/>
    </source>
</evidence>
<keyword evidence="5 12" id="KW-0808">Transferase</keyword>
<dbReference type="AlphaFoldDB" id="A0A8S4P6N1"/>
<dbReference type="InterPro" id="IPR001503">
    <property type="entry name" value="Glyco_trans_10"/>
</dbReference>
<feature type="transmembrane region" description="Helical" evidence="12">
    <location>
        <begin position="6"/>
        <end position="27"/>
    </location>
</feature>
<comment type="pathway">
    <text evidence="2">Protein modification; protein glycosylation.</text>
</comment>
<dbReference type="GO" id="GO:0032580">
    <property type="term" value="C:Golgi cisterna membrane"/>
    <property type="evidence" value="ECO:0007669"/>
    <property type="project" value="UniProtKB-SubCell"/>
</dbReference>
<evidence type="ECO:0000256" key="3">
    <source>
        <dbReference type="ARBA" id="ARBA00008919"/>
    </source>
</evidence>
<protein>
    <recommendedName>
        <fullName evidence="12">Fucosyltransferase</fullName>
        <ecNumber evidence="12">2.4.1.-</ecNumber>
    </recommendedName>
</protein>
<keyword evidence="8 12" id="KW-1133">Transmembrane helix</keyword>
<evidence type="ECO:0000256" key="4">
    <source>
        <dbReference type="ARBA" id="ARBA00022676"/>
    </source>
</evidence>
<dbReference type="InterPro" id="IPR038577">
    <property type="entry name" value="GT10-like_C_sf"/>
</dbReference>
<dbReference type="PANTHER" id="PTHR48438">
    <property type="entry name" value="ALPHA-(1,3)-FUCOSYLTRANSFERASE C-RELATED"/>
    <property type="match status" value="1"/>
</dbReference>
<accession>A0A8S4P6N1</accession>